<name>A0ABV3Q5N2_9BACL</name>
<dbReference type="RefSeq" id="WP_367780144.1">
    <property type="nucleotide sequence ID" value="NZ_JBFMIA010000013.1"/>
</dbReference>
<keyword evidence="4" id="KW-1185">Reference proteome</keyword>
<evidence type="ECO:0000259" key="2">
    <source>
        <dbReference type="Pfam" id="PF01266"/>
    </source>
</evidence>
<dbReference type="EC" id="1.-.-.-" evidence="3"/>
<dbReference type="InterPro" id="IPR036188">
    <property type="entry name" value="FAD/NAD-bd_sf"/>
</dbReference>
<dbReference type="EMBL" id="JBFMIA010000013">
    <property type="protein sequence ID" value="MEW9502653.1"/>
    <property type="molecule type" value="Genomic_DNA"/>
</dbReference>
<evidence type="ECO:0000256" key="1">
    <source>
        <dbReference type="ARBA" id="ARBA00023002"/>
    </source>
</evidence>
<dbReference type="SUPFAM" id="SSF51905">
    <property type="entry name" value="FAD/NAD(P)-binding domain"/>
    <property type="match status" value="1"/>
</dbReference>
<proteinExistence type="predicted"/>
<dbReference type="PANTHER" id="PTHR13847:SF287">
    <property type="entry name" value="FAD-DEPENDENT OXIDOREDUCTASE DOMAIN-CONTAINING PROTEIN 1"/>
    <property type="match status" value="1"/>
</dbReference>
<dbReference type="InterPro" id="IPR006076">
    <property type="entry name" value="FAD-dep_OxRdtase"/>
</dbReference>
<dbReference type="Pfam" id="PF01266">
    <property type="entry name" value="DAO"/>
    <property type="match status" value="1"/>
</dbReference>
<feature type="domain" description="FAD dependent oxidoreductase" evidence="2">
    <location>
        <begin position="5"/>
        <end position="364"/>
    </location>
</feature>
<dbReference type="PANTHER" id="PTHR13847">
    <property type="entry name" value="SARCOSINE DEHYDROGENASE-RELATED"/>
    <property type="match status" value="1"/>
</dbReference>
<dbReference type="Gene3D" id="3.50.50.60">
    <property type="entry name" value="FAD/NAD(P)-binding domain"/>
    <property type="match status" value="1"/>
</dbReference>
<evidence type="ECO:0000313" key="3">
    <source>
        <dbReference type="EMBL" id="MEW9502653.1"/>
    </source>
</evidence>
<protein>
    <submittedName>
        <fullName evidence="3">FAD-dependent oxidoreductase</fullName>
        <ecNumber evidence="3">1.-.-.-</ecNumber>
    </submittedName>
</protein>
<dbReference type="SUPFAM" id="SSF54373">
    <property type="entry name" value="FAD-linked reductases, C-terminal domain"/>
    <property type="match status" value="1"/>
</dbReference>
<dbReference type="Gene3D" id="3.30.9.10">
    <property type="entry name" value="D-Amino Acid Oxidase, subunit A, domain 2"/>
    <property type="match status" value="1"/>
</dbReference>
<sequence>MNYSVIVVGGGIIGTSTAYYLSKLGADVTLLEGKDIASGTSGSCDQAIMLQSKKPGPILDLGIESSKIYAELENELVCDLEYKKEGGMILIETEEEMEMMSTLVAQQQEAGMDVKLLSKKEAQQRQPGLSENILGSTWWDHDAKVNPLNVSLNMAKAAEKLGASIRLGVKVTSLITERNRVLGVEVSGEKLYADAIILALGVWTPYLLKPLGIDLPIIPRRGQILVTEKIPSFIHSTVLNAAYIAAKKGNGTDSIDPNNPAGVGLVIGQTYSGNLLIGGSREFVGFDFRTTPEVISAIGKGAVRVFPELENVRVLRTFAGLRPYTPDGMPIMGPVEGFSGLYLSAGHEGDGIALAPATGKVMAQVACGLDPGFDISHFSLNRFRKTSVV</sequence>
<gene>
    <name evidence="3" type="ORF">AB1471_12720</name>
</gene>
<accession>A0ABV3Q5N2</accession>
<keyword evidence="1 3" id="KW-0560">Oxidoreductase</keyword>
<dbReference type="GO" id="GO:0016491">
    <property type="term" value="F:oxidoreductase activity"/>
    <property type="evidence" value="ECO:0007669"/>
    <property type="project" value="UniProtKB-KW"/>
</dbReference>
<reference evidence="3 4" key="1">
    <citation type="journal article" date="1979" name="Int. J. Syst. Evol. Microbiol.">
        <title>Bacillus globisporus subsp. marinus subsp. nov.</title>
        <authorList>
            <person name="Liu H."/>
        </authorList>
    </citation>
    <scope>NUCLEOTIDE SEQUENCE [LARGE SCALE GENOMIC DNA]</scope>
    <source>
        <strain evidence="3 4">DSM 1297</strain>
    </source>
</reference>
<dbReference type="Proteomes" id="UP001556040">
    <property type="component" value="Unassembled WGS sequence"/>
</dbReference>
<organism evidence="3 4">
    <name type="scientific">Jeotgalibacillus marinus</name>
    <dbReference type="NCBI Taxonomy" id="86667"/>
    <lineage>
        <taxon>Bacteria</taxon>
        <taxon>Bacillati</taxon>
        <taxon>Bacillota</taxon>
        <taxon>Bacilli</taxon>
        <taxon>Bacillales</taxon>
        <taxon>Caryophanaceae</taxon>
        <taxon>Jeotgalibacillus</taxon>
    </lineage>
</organism>
<evidence type="ECO:0000313" key="4">
    <source>
        <dbReference type="Proteomes" id="UP001556040"/>
    </source>
</evidence>
<comment type="caution">
    <text evidence="3">The sequence shown here is derived from an EMBL/GenBank/DDBJ whole genome shotgun (WGS) entry which is preliminary data.</text>
</comment>